<evidence type="ECO:0000256" key="4">
    <source>
        <dbReference type="ARBA" id="ARBA00022692"/>
    </source>
</evidence>
<evidence type="ECO:0000256" key="10">
    <source>
        <dbReference type="SAM" id="Phobius"/>
    </source>
</evidence>
<dbReference type="GO" id="GO:0007165">
    <property type="term" value="P:signal transduction"/>
    <property type="evidence" value="ECO:0007669"/>
    <property type="project" value="UniProtKB-KW"/>
</dbReference>
<name>A0A372L8W5_9BACI</name>
<keyword evidence="3" id="KW-0145">Chemotaxis</keyword>
<dbReference type="InterPro" id="IPR033479">
    <property type="entry name" value="dCache_1"/>
</dbReference>
<keyword evidence="5 10" id="KW-1133">Transmembrane helix</keyword>
<dbReference type="Pfam" id="PF02743">
    <property type="entry name" value="dCache_1"/>
    <property type="match status" value="1"/>
</dbReference>
<dbReference type="AlphaFoldDB" id="A0A372L8W5"/>
<accession>A0A372L8W5</accession>
<evidence type="ECO:0000256" key="9">
    <source>
        <dbReference type="PROSITE-ProRule" id="PRU00284"/>
    </source>
</evidence>
<dbReference type="Gene3D" id="3.30.450.20">
    <property type="entry name" value="PAS domain"/>
    <property type="match status" value="1"/>
</dbReference>
<dbReference type="SMART" id="SM00304">
    <property type="entry name" value="HAMP"/>
    <property type="match status" value="1"/>
</dbReference>
<dbReference type="Proteomes" id="UP000262939">
    <property type="component" value="Unassembled WGS sequence"/>
</dbReference>
<dbReference type="PANTHER" id="PTHR32089">
    <property type="entry name" value="METHYL-ACCEPTING CHEMOTAXIS PROTEIN MCPB"/>
    <property type="match status" value="1"/>
</dbReference>
<dbReference type="OrthoDB" id="9760371at2"/>
<evidence type="ECO:0000256" key="3">
    <source>
        <dbReference type="ARBA" id="ARBA00022500"/>
    </source>
</evidence>
<dbReference type="CDD" id="cd11386">
    <property type="entry name" value="MCP_signal"/>
    <property type="match status" value="1"/>
</dbReference>
<dbReference type="PANTHER" id="PTHR32089:SF112">
    <property type="entry name" value="LYSOZYME-LIKE PROTEIN-RELATED"/>
    <property type="match status" value="1"/>
</dbReference>
<dbReference type="Gene3D" id="1.10.287.950">
    <property type="entry name" value="Methyl-accepting chemotaxis protein"/>
    <property type="match status" value="1"/>
</dbReference>
<evidence type="ECO:0000256" key="6">
    <source>
        <dbReference type="ARBA" id="ARBA00023136"/>
    </source>
</evidence>
<gene>
    <name evidence="13" type="ORF">D0466_16770</name>
</gene>
<dbReference type="InterPro" id="IPR003660">
    <property type="entry name" value="HAMP_dom"/>
</dbReference>
<keyword evidence="7 9" id="KW-0807">Transducer</keyword>
<feature type="domain" description="Methyl-accepting transducer" evidence="11">
    <location>
        <begin position="372"/>
        <end position="622"/>
    </location>
</feature>
<dbReference type="CDD" id="cd06225">
    <property type="entry name" value="HAMP"/>
    <property type="match status" value="1"/>
</dbReference>
<evidence type="ECO:0000259" key="11">
    <source>
        <dbReference type="PROSITE" id="PS50111"/>
    </source>
</evidence>
<comment type="similarity">
    <text evidence="8">Belongs to the methyl-accepting chemotaxis (MCP) protein family.</text>
</comment>
<dbReference type="SUPFAM" id="SSF58104">
    <property type="entry name" value="Methyl-accepting chemotaxis protein (MCP) signaling domain"/>
    <property type="match status" value="1"/>
</dbReference>
<protein>
    <submittedName>
        <fullName evidence="13">Methyl-accepting chemotaxis protein</fullName>
    </submittedName>
</protein>
<evidence type="ECO:0000256" key="5">
    <source>
        <dbReference type="ARBA" id="ARBA00022989"/>
    </source>
</evidence>
<dbReference type="GO" id="GO:0005886">
    <property type="term" value="C:plasma membrane"/>
    <property type="evidence" value="ECO:0007669"/>
    <property type="project" value="UniProtKB-SubCell"/>
</dbReference>
<feature type="domain" description="HAMP" evidence="12">
    <location>
        <begin position="299"/>
        <end position="353"/>
    </location>
</feature>
<dbReference type="InterPro" id="IPR004089">
    <property type="entry name" value="MCPsignal_dom"/>
</dbReference>
<feature type="transmembrane region" description="Helical" evidence="10">
    <location>
        <begin position="275"/>
        <end position="297"/>
    </location>
</feature>
<evidence type="ECO:0000313" key="14">
    <source>
        <dbReference type="Proteomes" id="UP000262939"/>
    </source>
</evidence>
<organism evidence="13 14">
    <name type="scientific">Peribacillus glennii</name>
    <dbReference type="NCBI Taxonomy" id="2303991"/>
    <lineage>
        <taxon>Bacteria</taxon>
        <taxon>Bacillati</taxon>
        <taxon>Bacillota</taxon>
        <taxon>Bacilli</taxon>
        <taxon>Bacillales</taxon>
        <taxon>Bacillaceae</taxon>
        <taxon>Peribacillus</taxon>
    </lineage>
</organism>
<evidence type="ECO:0000259" key="12">
    <source>
        <dbReference type="PROSITE" id="PS50885"/>
    </source>
</evidence>
<keyword evidence="4 10" id="KW-0812">Transmembrane</keyword>
<evidence type="ECO:0000256" key="7">
    <source>
        <dbReference type="ARBA" id="ARBA00023224"/>
    </source>
</evidence>
<dbReference type="SMART" id="SM00283">
    <property type="entry name" value="MA"/>
    <property type="match status" value="1"/>
</dbReference>
<dbReference type="Gene3D" id="6.10.340.10">
    <property type="match status" value="1"/>
</dbReference>
<evidence type="ECO:0000256" key="2">
    <source>
        <dbReference type="ARBA" id="ARBA00022475"/>
    </source>
</evidence>
<proteinExistence type="inferred from homology"/>
<dbReference type="CDD" id="cd12912">
    <property type="entry name" value="PDC2_MCP_like"/>
    <property type="match status" value="1"/>
</dbReference>
<keyword evidence="6 10" id="KW-0472">Membrane</keyword>
<dbReference type="Pfam" id="PF00015">
    <property type="entry name" value="MCPsignal"/>
    <property type="match status" value="1"/>
</dbReference>
<reference evidence="13 14" key="1">
    <citation type="submission" date="2018-08" db="EMBL/GenBank/DDBJ databases">
        <title>Bacillus chawlae sp. nov., Bacillus glennii sp. nov., and Bacillus saganii sp. nov. Isolated from the Vehicle Assembly Building at Kennedy Space Center where the Viking Spacecraft were Assembled.</title>
        <authorList>
            <person name="Seuylemezian A."/>
            <person name="Vaishampayan P."/>
        </authorList>
    </citation>
    <scope>NUCLEOTIDE SEQUENCE [LARGE SCALE GENOMIC DNA]</scope>
    <source>
        <strain evidence="13 14">V44-8</strain>
    </source>
</reference>
<keyword evidence="14" id="KW-1185">Reference proteome</keyword>
<evidence type="ECO:0000256" key="1">
    <source>
        <dbReference type="ARBA" id="ARBA00004651"/>
    </source>
</evidence>
<dbReference type="PROSITE" id="PS50111">
    <property type="entry name" value="CHEMOTAXIS_TRANSDUC_2"/>
    <property type="match status" value="1"/>
</dbReference>
<comment type="caution">
    <text evidence="13">The sequence shown here is derived from an EMBL/GenBank/DDBJ whole genome shotgun (WGS) entry which is preliminary data.</text>
</comment>
<evidence type="ECO:0000313" key="13">
    <source>
        <dbReference type="EMBL" id="RFU61854.1"/>
    </source>
</evidence>
<dbReference type="EMBL" id="QVTD01000012">
    <property type="protein sequence ID" value="RFU61854.1"/>
    <property type="molecule type" value="Genomic_DNA"/>
</dbReference>
<dbReference type="Pfam" id="PF00672">
    <property type="entry name" value="HAMP"/>
    <property type="match status" value="1"/>
</dbReference>
<keyword evidence="2" id="KW-1003">Cell membrane</keyword>
<sequence length="658" mass="72299">MRLVVKNTIIISLLITLSMISISAFGYMKAKDFLYERFQDQAYGELKSVRANIDIWIKGKQETMEYIAEADELKKGNVKKADALGAGIAKRMDNPDAFAFMSAEGFLYLGGNKIPASDFEHYKGGMDKLTKTYNPVPSASPSLNGAPIVLSSSPVFGNNGEVVGVASGGHQIESLMNIITDIKLGESGYVTVFTGDGTIVAGQKKEDILNKKISDYKNSDLAKLVEKSIGGKTGVIETNFNGENSLVFYSKAKEMDWGIMISVPTSEAFADAHSLLNYFVMITVAFILLGAIISYVINSRSLKPIKEVNDKIEELANNEGDLTQRLNIKRKDEIGQLANSFNLLIDSLQDLLGGILHKGDVVAENTSVLSNHAEEMVQLSGVVTKNVQIAAEISTEQERGNKKNLQSMNGITHSVSEIKDHSLLVSEKTKTSYKEVEKANEQVISLLAQMSDIQDSVRHSSGIVRKLGNRSSEIGNIVEMITRISEQTNLLALNASIEAARAGEQGKGFAVVADEVRKLAEESAQSAKQIYELINEIQTETANAVKEMESGTSQFRTGMDQLKDVNGSLQDVYRSSNESSNEVDRIFIEIENLLSKVEDVERVINDSSQKSLESTKYIREVASSSEEQLYSIQDITASIEKTAEFAEELRNLLNRFKI</sequence>
<dbReference type="PROSITE" id="PS50885">
    <property type="entry name" value="HAMP"/>
    <property type="match status" value="1"/>
</dbReference>
<feature type="transmembrane region" description="Helical" evidence="10">
    <location>
        <begin position="7"/>
        <end position="28"/>
    </location>
</feature>
<dbReference type="GO" id="GO:0006935">
    <property type="term" value="P:chemotaxis"/>
    <property type="evidence" value="ECO:0007669"/>
    <property type="project" value="UniProtKB-KW"/>
</dbReference>
<comment type="subcellular location">
    <subcellularLocation>
        <location evidence="1">Cell membrane</location>
        <topology evidence="1">Multi-pass membrane protein</topology>
    </subcellularLocation>
</comment>
<evidence type="ECO:0000256" key="8">
    <source>
        <dbReference type="ARBA" id="ARBA00029447"/>
    </source>
</evidence>